<proteinExistence type="predicted"/>
<protein>
    <recommendedName>
        <fullName evidence="2">DUF5641 domain-containing protein</fullName>
    </recommendedName>
</protein>
<comment type="caution">
    <text evidence="3">The sequence shown here is derived from an EMBL/GenBank/DDBJ whole genome shotgun (WGS) entry which is preliminary data.</text>
</comment>
<dbReference type="PANTHER" id="PTHR47331">
    <property type="entry name" value="PHD-TYPE DOMAIN-CONTAINING PROTEIN"/>
    <property type="match status" value="1"/>
</dbReference>
<evidence type="ECO:0000313" key="3">
    <source>
        <dbReference type="EMBL" id="KAF9410311.1"/>
    </source>
</evidence>
<feature type="region of interest" description="Disordered" evidence="1">
    <location>
        <begin position="152"/>
        <end position="173"/>
    </location>
</feature>
<dbReference type="GO" id="GO:0003676">
    <property type="term" value="F:nucleic acid binding"/>
    <property type="evidence" value="ECO:0007669"/>
    <property type="project" value="InterPro"/>
</dbReference>
<keyword evidence="4" id="KW-1185">Reference proteome</keyword>
<sequence length="564" mass="64201">MSTNELINVLEDTATLLQKTQVNIKKCAKTRLTKGYVEARIKCIEEYWTTFRDTHQHLVKITSKEQKQKLNYFINEDFYTYEDLYLVLLADLQDLLSTINFTKLQPVERSEYVKSNKLCFNCLAPGHSAYQCKLRMNCRICSRRHHTLLHRSKDSASSVQSEDSKQPKAIQHGVEEKEEIVNTTIASHHSAKQSTSLALLATATVSARNEHNHTVVLRALIDQGSQASFISEKATQLLKLSRHTARGSIIGVGSTRTNVDHVVQLRIGSRWNPSFEINIQAYVMSKQLTTKIPSTAVPVTHWPHLEGLNLADPDYHKPGPIDLLLGVKEYAQLVQQQLIKGPPGSPCAQKTNLGWILFGEINTSLQEDSFLMDLEEGLTSQFKEFANLRELIQVITYCRRFLNFKRSLENTDKDFTTKELEKSLMKCIELDSDCIEVLTPGHFLIGEAPIVVPSPDYKDAKMHSLSRWQYTQKLLGDFWRRWQQEYLTRLQQRPIWLKKSEEFKVGDVVLIKTDGLPPGKFSLGRVVDKHPGEDGITRVYSIKSGNSTVKRCCSKLCPLPIATE</sequence>
<dbReference type="EMBL" id="JACKWZ010000268">
    <property type="protein sequence ID" value="KAF9410311.1"/>
    <property type="molecule type" value="Genomic_DNA"/>
</dbReference>
<dbReference type="GO" id="GO:0008270">
    <property type="term" value="F:zinc ion binding"/>
    <property type="evidence" value="ECO:0007669"/>
    <property type="project" value="InterPro"/>
</dbReference>
<evidence type="ECO:0000259" key="2">
    <source>
        <dbReference type="Pfam" id="PF18701"/>
    </source>
</evidence>
<gene>
    <name evidence="3" type="ORF">HW555_010559</name>
</gene>
<reference evidence="3" key="1">
    <citation type="submission" date="2020-08" db="EMBL/GenBank/DDBJ databases">
        <title>Spodoptera exigua strain:BAW_Kor-Di-RS1 Genome sequencing and assembly.</title>
        <authorList>
            <person name="Kim J."/>
            <person name="Nam H.Y."/>
            <person name="Kwon M."/>
            <person name="Choi J.H."/>
            <person name="Cho S.R."/>
            <person name="Kim G.-H."/>
        </authorList>
    </citation>
    <scope>NUCLEOTIDE SEQUENCE</scope>
    <source>
        <strain evidence="3">BAW_Kor-Di-RS1</strain>
        <tissue evidence="3">Whole-body</tissue>
    </source>
</reference>
<dbReference type="PANTHER" id="PTHR47331:SF5">
    <property type="entry name" value="RIBONUCLEASE H"/>
    <property type="match status" value="1"/>
</dbReference>
<dbReference type="SUPFAM" id="SSF57756">
    <property type="entry name" value="Retrovirus zinc finger-like domains"/>
    <property type="match status" value="1"/>
</dbReference>
<dbReference type="AlphaFoldDB" id="A0A835G8T3"/>
<organism evidence="3 4">
    <name type="scientific">Spodoptera exigua</name>
    <name type="common">Beet armyworm</name>
    <name type="synonym">Noctua fulgens</name>
    <dbReference type="NCBI Taxonomy" id="7107"/>
    <lineage>
        <taxon>Eukaryota</taxon>
        <taxon>Metazoa</taxon>
        <taxon>Ecdysozoa</taxon>
        <taxon>Arthropoda</taxon>
        <taxon>Hexapoda</taxon>
        <taxon>Insecta</taxon>
        <taxon>Pterygota</taxon>
        <taxon>Neoptera</taxon>
        <taxon>Endopterygota</taxon>
        <taxon>Lepidoptera</taxon>
        <taxon>Glossata</taxon>
        <taxon>Ditrysia</taxon>
        <taxon>Noctuoidea</taxon>
        <taxon>Noctuidae</taxon>
        <taxon>Amphipyrinae</taxon>
        <taxon>Spodoptera</taxon>
    </lineage>
</organism>
<dbReference type="Pfam" id="PF18701">
    <property type="entry name" value="DUF5641"/>
    <property type="match status" value="1"/>
</dbReference>
<dbReference type="Proteomes" id="UP000648187">
    <property type="component" value="Unassembled WGS sequence"/>
</dbReference>
<evidence type="ECO:0000313" key="4">
    <source>
        <dbReference type="Proteomes" id="UP000648187"/>
    </source>
</evidence>
<evidence type="ECO:0000256" key="1">
    <source>
        <dbReference type="SAM" id="MobiDB-lite"/>
    </source>
</evidence>
<name>A0A835G8T3_SPOEX</name>
<dbReference type="InterPro" id="IPR040676">
    <property type="entry name" value="DUF5641"/>
</dbReference>
<feature type="domain" description="DUF5641" evidence="2">
    <location>
        <begin position="466"/>
        <end position="559"/>
    </location>
</feature>
<dbReference type="InterPro" id="IPR036875">
    <property type="entry name" value="Znf_CCHC_sf"/>
</dbReference>
<accession>A0A835G8T3</accession>